<organism evidence="1 2">
    <name type="scientific">Pseudobacter ginsenosidimutans</name>
    <dbReference type="NCBI Taxonomy" id="661488"/>
    <lineage>
        <taxon>Bacteria</taxon>
        <taxon>Pseudomonadati</taxon>
        <taxon>Bacteroidota</taxon>
        <taxon>Chitinophagia</taxon>
        <taxon>Chitinophagales</taxon>
        <taxon>Chitinophagaceae</taxon>
        <taxon>Pseudobacter</taxon>
    </lineage>
</organism>
<evidence type="ECO:0000313" key="1">
    <source>
        <dbReference type="EMBL" id="RZS75519.1"/>
    </source>
</evidence>
<evidence type="ECO:0000313" key="2">
    <source>
        <dbReference type="Proteomes" id="UP000293874"/>
    </source>
</evidence>
<accession>A0A4Q7N322</accession>
<dbReference type="PROSITE" id="PS51257">
    <property type="entry name" value="PROKAR_LIPOPROTEIN"/>
    <property type="match status" value="1"/>
</dbReference>
<gene>
    <name evidence="1" type="ORF">EV199_1388</name>
</gene>
<dbReference type="AlphaFoldDB" id="A0A4Q7N322"/>
<name>A0A4Q7N322_9BACT</name>
<dbReference type="RefSeq" id="WP_130539885.1">
    <property type="nucleotide sequence ID" value="NZ_CP042431.1"/>
</dbReference>
<reference evidence="1 2" key="1">
    <citation type="submission" date="2019-02" db="EMBL/GenBank/DDBJ databases">
        <title>Genomic Encyclopedia of Type Strains, Phase IV (KMG-IV): sequencing the most valuable type-strain genomes for metagenomic binning, comparative biology and taxonomic classification.</title>
        <authorList>
            <person name="Goeker M."/>
        </authorList>
    </citation>
    <scope>NUCLEOTIDE SEQUENCE [LARGE SCALE GENOMIC DNA]</scope>
    <source>
        <strain evidence="1 2">DSM 18116</strain>
    </source>
</reference>
<dbReference type="InterPro" id="IPR038468">
    <property type="entry name" value="MmpS_C"/>
</dbReference>
<sequence>MKTPLLRHPMRFFTLLMAVALLGTSCSKDKDDKKDSGFPRTVTVEYKVSSNSGLNKADIMFTNETLGETDINDAAIPFNKKVEIKLTEPVGIGLTGASFVGGNLKLEIIVNGKSVAAQEFNSNSTTSGIVSHSFVR</sequence>
<dbReference type="Gene3D" id="2.60.40.2880">
    <property type="entry name" value="MmpS1-5, C-terminal soluble domain"/>
    <property type="match status" value="1"/>
</dbReference>
<dbReference type="EMBL" id="SGXA01000001">
    <property type="protein sequence ID" value="RZS75519.1"/>
    <property type="molecule type" value="Genomic_DNA"/>
</dbReference>
<proteinExistence type="predicted"/>
<dbReference type="Proteomes" id="UP000293874">
    <property type="component" value="Unassembled WGS sequence"/>
</dbReference>
<comment type="caution">
    <text evidence="1">The sequence shown here is derived from an EMBL/GenBank/DDBJ whole genome shotgun (WGS) entry which is preliminary data.</text>
</comment>
<dbReference type="OrthoDB" id="672380at2"/>
<protein>
    <submittedName>
        <fullName evidence="1">Uncharacterized protein</fullName>
    </submittedName>
</protein>
<keyword evidence="2" id="KW-1185">Reference proteome</keyword>